<evidence type="ECO:0000313" key="16">
    <source>
        <dbReference type="Proteomes" id="UP000324022"/>
    </source>
</evidence>
<feature type="region of interest" description="Disordered" evidence="10">
    <location>
        <begin position="656"/>
        <end position="684"/>
    </location>
</feature>
<dbReference type="InterPro" id="IPR011011">
    <property type="entry name" value="Znf_FYVE_PHD"/>
</dbReference>
<feature type="compositionally biased region" description="Low complexity" evidence="10">
    <location>
        <begin position="995"/>
        <end position="1008"/>
    </location>
</feature>
<dbReference type="InterPro" id="IPR013083">
    <property type="entry name" value="Znf_RING/FYVE/PHD"/>
</dbReference>
<dbReference type="EMBL" id="OOIN01000039">
    <property type="protein sequence ID" value="SPO31613.1"/>
    <property type="molecule type" value="Genomic_DNA"/>
</dbReference>
<dbReference type="Proteomes" id="UP000324022">
    <property type="component" value="Unassembled WGS sequence"/>
</dbReference>
<dbReference type="SMART" id="SM00293">
    <property type="entry name" value="PWWP"/>
    <property type="match status" value="1"/>
</dbReference>
<feature type="compositionally biased region" description="Low complexity" evidence="10">
    <location>
        <begin position="1094"/>
        <end position="1107"/>
    </location>
</feature>
<feature type="compositionally biased region" description="Acidic residues" evidence="10">
    <location>
        <begin position="142"/>
        <end position="152"/>
    </location>
</feature>
<keyword evidence="3" id="KW-0677">Repeat</keyword>
<feature type="compositionally biased region" description="Polar residues" evidence="10">
    <location>
        <begin position="1023"/>
        <end position="1035"/>
    </location>
</feature>
<dbReference type="SUPFAM" id="SSF63748">
    <property type="entry name" value="Tudor/PWWP/MBT"/>
    <property type="match status" value="1"/>
</dbReference>
<keyword evidence="16" id="KW-1185">Reference proteome</keyword>
<feature type="domain" description="PHD-type" evidence="14">
    <location>
        <begin position="207"/>
        <end position="334"/>
    </location>
</feature>
<dbReference type="FunFam" id="3.30.40.10:FF:000007">
    <property type="entry name" value="Bromodomain containing 1, isoform CRA_b"/>
    <property type="match status" value="1"/>
</dbReference>
<evidence type="ECO:0000256" key="7">
    <source>
        <dbReference type="ARBA" id="ARBA00023242"/>
    </source>
</evidence>
<dbReference type="Pfam" id="PF13832">
    <property type="entry name" value="zf-HC5HC2H_2"/>
    <property type="match status" value="1"/>
</dbReference>
<dbReference type="Pfam" id="PF00439">
    <property type="entry name" value="Bromodomain"/>
    <property type="match status" value="1"/>
</dbReference>
<evidence type="ECO:0000256" key="8">
    <source>
        <dbReference type="PROSITE-ProRule" id="PRU00035"/>
    </source>
</evidence>
<evidence type="ECO:0000259" key="13">
    <source>
        <dbReference type="PROSITE" id="PS50812"/>
    </source>
</evidence>
<protein>
    <submittedName>
        <fullName evidence="15">Related to Peregrin (Bromodomain and PHD finger-containing protein 1)</fullName>
    </submittedName>
</protein>
<dbReference type="InterPro" id="IPR001965">
    <property type="entry name" value="Znf_PHD"/>
</dbReference>
<dbReference type="PANTHER" id="PTHR13793:SF107">
    <property type="entry name" value="BROMODOMAIN-CONTAINING PROTEIN HOMOLOG"/>
    <property type="match status" value="1"/>
</dbReference>
<dbReference type="Gene3D" id="1.20.920.10">
    <property type="entry name" value="Bromodomain-like"/>
    <property type="match status" value="1"/>
</dbReference>
<accession>A0A5C3EM08</accession>
<feature type="compositionally biased region" description="Polar residues" evidence="10">
    <location>
        <begin position="861"/>
        <end position="873"/>
    </location>
</feature>
<dbReference type="GO" id="GO:0008270">
    <property type="term" value="F:zinc ion binding"/>
    <property type="evidence" value="ECO:0007669"/>
    <property type="project" value="UniProtKB-KW"/>
</dbReference>
<feature type="compositionally biased region" description="Low complexity" evidence="10">
    <location>
        <begin position="791"/>
        <end position="803"/>
    </location>
</feature>
<dbReference type="AlphaFoldDB" id="A0A5C3EM08"/>
<name>A0A5C3EM08_9BASI</name>
<gene>
    <name evidence="15" type="ORF">UTRI_06358_B</name>
</gene>
<organism evidence="15 16">
    <name type="scientific">Ustilago trichophora</name>
    <dbReference type="NCBI Taxonomy" id="86804"/>
    <lineage>
        <taxon>Eukaryota</taxon>
        <taxon>Fungi</taxon>
        <taxon>Dikarya</taxon>
        <taxon>Basidiomycota</taxon>
        <taxon>Ustilaginomycotina</taxon>
        <taxon>Ustilaginomycetes</taxon>
        <taxon>Ustilaginales</taxon>
        <taxon>Ustilaginaceae</taxon>
        <taxon>Ustilago</taxon>
    </lineage>
</organism>
<evidence type="ECO:0000256" key="6">
    <source>
        <dbReference type="ARBA" id="ARBA00023117"/>
    </source>
</evidence>
<evidence type="ECO:0000256" key="3">
    <source>
        <dbReference type="ARBA" id="ARBA00022737"/>
    </source>
</evidence>
<dbReference type="PRINTS" id="PR00503">
    <property type="entry name" value="BROMODOMAIN"/>
</dbReference>
<evidence type="ECO:0000256" key="9">
    <source>
        <dbReference type="PROSITE-ProRule" id="PRU00146"/>
    </source>
</evidence>
<dbReference type="PROSITE" id="PS51805">
    <property type="entry name" value="EPHD"/>
    <property type="match status" value="1"/>
</dbReference>
<dbReference type="OrthoDB" id="20839at2759"/>
<dbReference type="PROSITE" id="PS50016">
    <property type="entry name" value="ZF_PHD_2"/>
    <property type="match status" value="1"/>
</dbReference>
<feature type="region of interest" description="Disordered" evidence="10">
    <location>
        <begin position="129"/>
        <end position="152"/>
    </location>
</feature>
<keyword evidence="4 9" id="KW-0863">Zinc-finger</keyword>
<dbReference type="PROSITE" id="PS01359">
    <property type="entry name" value="ZF_PHD_1"/>
    <property type="match status" value="1"/>
</dbReference>
<dbReference type="Gene3D" id="2.30.30.140">
    <property type="match status" value="1"/>
</dbReference>
<dbReference type="FunFam" id="3.30.40.10:FF:000008">
    <property type="entry name" value="Bromodomain containing 1, isoform CRA_a"/>
    <property type="match status" value="1"/>
</dbReference>
<keyword evidence="6 8" id="KW-0103">Bromodomain</keyword>
<evidence type="ECO:0000259" key="14">
    <source>
        <dbReference type="PROSITE" id="PS51805"/>
    </source>
</evidence>
<feature type="domain" description="PWWP" evidence="13">
    <location>
        <begin position="1127"/>
        <end position="1193"/>
    </location>
</feature>
<comment type="subcellular location">
    <subcellularLocation>
        <location evidence="1">Nucleus</location>
    </subcellularLocation>
</comment>
<feature type="domain" description="PHD-type" evidence="12">
    <location>
        <begin position="153"/>
        <end position="203"/>
    </location>
</feature>
<feature type="compositionally biased region" description="Basic and acidic residues" evidence="10">
    <location>
        <begin position="1041"/>
        <end position="1068"/>
    </location>
</feature>
<dbReference type="SUPFAM" id="SSF57903">
    <property type="entry name" value="FYVE/PHD zinc finger"/>
    <property type="match status" value="1"/>
</dbReference>
<dbReference type="PROSITE" id="PS50812">
    <property type="entry name" value="PWWP"/>
    <property type="match status" value="1"/>
</dbReference>
<evidence type="ECO:0000256" key="5">
    <source>
        <dbReference type="ARBA" id="ARBA00022833"/>
    </source>
</evidence>
<evidence type="ECO:0000259" key="12">
    <source>
        <dbReference type="PROSITE" id="PS50016"/>
    </source>
</evidence>
<dbReference type="InterPro" id="IPR034732">
    <property type="entry name" value="EPHD"/>
</dbReference>
<dbReference type="InterPro" id="IPR036427">
    <property type="entry name" value="Bromodomain-like_sf"/>
</dbReference>
<dbReference type="Pfam" id="PF10513">
    <property type="entry name" value="EPL1"/>
    <property type="match status" value="1"/>
</dbReference>
<feature type="compositionally biased region" description="Low complexity" evidence="10">
    <location>
        <begin position="844"/>
        <end position="854"/>
    </location>
</feature>
<keyword evidence="2" id="KW-0479">Metal-binding</keyword>
<feature type="compositionally biased region" description="Basic and acidic residues" evidence="10">
    <location>
        <begin position="815"/>
        <end position="827"/>
    </location>
</feature>
<dbReference type="GO" id="GO:0006357">
    <property type="term" value="P:regulation of transcription by RNA polymerase II"/>
    <property type="evidence" value="ECO:0007669"/>
    <property type="project" value="TreeGrafter"/>
</dbReference>
<dbReference type="InterPro" id="IPR019786">
    <property type="entry name" value="Zinc_finger_PHD-type_CS"/>
</dbReference>
<sequence length="1224" mass="135751">MPGIPSKPNNIPLASSLPKVSFRKVPPHEALLFHISPGIIDSHALPFGYNDGSEYVKPHHYIRYVEPIEGDLKKQVEYDMDEQDQEWLDALNYDRRKDGLDTISYETFEIILDQLEKEWFDLMKRVPPKARHGAGTDTARADDDDTDSEDGEDSKCAICDDGECENSNAIVFCDGCNLAVHQDCYGIPYIPEGQWLCRKCTVSPDRAVSCILCPHEGGAFKQTTTGKWAHLLCAMWIPETGVSNPVYMEPIDSVERIPKARWKLQCYLCRYRMGACIQCDNRSCFTAFHVTCARKAGLLFRTERTRVSHHLYDESDGSDDEGAEVLRACCHRHMPVDMRDQFKVDFGRQAAIDDDRSETSYRASPFVSSRTRELSVESGFGAPLISVSRRSSIVGSHDGAAATSDARSTSKSARAYKKSFKAGPPLVPAYIANRVLEYITRIHLRKKTTAVQLIARYWSLKREARRGAPLLKRLHLEPWTASSQNKEQTDAQKLKKLNFLRSIRGDLERVRMLVEQVRKREKEKLRQAQEIRNSLVEPILFPFHADLRAAIAKFEAVDRYGFFARPVSKVDVPDYYDIVKEPMDWTAIKDKIANKIYENVQEMRQDVLKIASNAMTYNKADTPYHKAATKILKMIPEVFNELAAIETSHLRAYQQQLEQQQTDSAQQQDGDNEKKAEAAPQAVDAETQRQLLDLGLEPPHELVALLRDYHLMDEEEQTGIRQQAYGTHPMPPTVHVKVEEDGHAEKEAAAGQLSSSRQRQVTPIINLMEDFVHQLYVPPPPPPPPAPVSPPSAAANAATAASPQKATRAPRKRKTSDTPAREPIERRSTRRSAVTQAESKPEDAVVVATAASSVRNKRQRAQSSANAAPSGTGPSPDAEADTVKVQATPMSKSLYQPAAKTGEGVQVKDDVGAHDSFLLFNSGWVLPEGSKRHRNAAARPEMIGQRPRKISAPESPAPTGPSLAAEQAASTTPQQQQQRPRSRTAPSSNPRTGTSAPAAKSKQQSSTRRGSRSKKGEKDEAQTQDATLAGSSPLTSDDEAEKSAQAETYGKRKEMAERRSKRTREREVSQLSEAPSEAVVEDAPATLTRRSTRGRTTSVDPSTSPSAPKRPRASPKPETHYTTAPAAGTKVWAKVDTFPHFPAVVVSDESLIPDEVLKGKPDVDGMVAVSFYGGTSKSWGWVSLAKMVPLLVDDAEDDRYLKLAAKKGQTKQVREAFEEAKSAA</sequence>
<evidence type="ECO:0000256" key="10">
    <source>
        <dbReference type="SAM" id="MobiDB-lite"/>
    </source>
</evidence>
<keyword evidence="7" id="KW-0539">Nucleus</keyword>
<evidence type="ECO:0000259" key="11">
    <source>
        <dbReference type="PROSITE" id="PS50014"/>
    </source>
</evidence>
<dbReference type="InterPro" id="IPR000313">
    <property type="entry name" value="PWWP_dom"/>
</dbReference>
<dbReference type="PROSITE" id="PS50014">
    <property type="entry name" value="BROMODOMAIN_2"/>
    <property type="match status" value="1"/>
</dbReference>
<keyword evidence="5" id="KW-0862">Zinc</keyword>
<dbReference type="GO" id="GO:0006325">
    <property type="term" value="P:chromatin organization"/>
    <property type="evidence" value="ECO:0007669"/>
    <property type="project" value="UniProtKB-ARBA"/>
</dbReference>
<feature type="region of interest" description="Disordered" evidence="10">
    <location>
        <begin position="927"/>
        <end position="1125"/>
    </location>
</feature>
<evidence type="ECO:0000256" key="1">
    <source>
        <dbReference type="ARBA" id="ARBA00004123"/>
    </source>
</evidence>
<evidence type="ECO:0000256" key="4">
    <source>
        <dbReference type="ARBA" id="ARBA00022771"/>
    </source>
</evidence>
<dbReference type="InterPro" id="IPR050701">
    <property type="entry name" value="Histone_Mod_Regulator"/>
</dbReference>
<dbReference type="GO" id="GO:0005634">
    <property type="term" value="C:nucleus"/>
    <property type="evidence" value="ECO:0007669"/>
    <property type="project" value="UniProtKB-SubCell"/>
</dbReference>
<feature type="compositionally biased region" description="Low complexity" evidence="10">
    <location>
        <begin position="967"/>
        <end position="987"/>
    </location>
</feature>
<dbReference type="SMART" id="SM00297">
    <property type="entry name" value="BROMO"/>
    <property type="match status" value="1"/>
</dbReference>
<dbReference type="CDD" id="cd04369">
    <property type="entry name" value="Bromodomain"/>
    <property type="match status" value="1"/>
</dbReference>
<feature type="compositionally biased region" description="Pro residues" evidence="10">
    <location>
        <begin position="777"/>
        <end position="790"/>
    </location>
</feature>
<feature type="compositionally biased region" description="Low complexity" evidence="10">
    <location>
        <begin position="656"/>
        <end position="668"/>
    </location>
</feature>
<proteinExistence type="predicted"/>
<dbReference type="InterPro" id="IPR019787">
    <property type="entry name" value="Znf_PHD-finger"/>
</dbReference>
<dbReference type="CDD" id="cd15492">
    <property type="entry name" value="PHD_BRPF_JADE_like"/>
    <property type="match status" value="1"/>
</dbReference>
<dbReference type="SMART" id="SM00249">
    <property type="entry name" value="PHD"/>
    <property type="match status" value="2"/>
</dbReference>
<dbReference type="PANTHER" id="PTHR13793">
    <property type="entry name" value="PHD FINGER PROTEINS"/>
    <property type="match status" value="1"/>
</dbReference>
<reference evidence="15 16" key="1">
    <citation type="submission" date="2018-03" db="EMBL/GenBank/DDBJ databases">
        <authorList>
            <person name="Guldener U."/>
        </authorList>
    </citation>
    <scope>NUCLEOTIDE SEQUENCE [LARGE SCALE GENOMIC DNA]</scope>
    <source>
        <strain evidence="15 16">NBRC100155</strain>
    </source>
</reference>
<evidence type="ECO:0000256" key="2">
    <source>
        <dbReference type="ARBA" id="ARBA00022723"/>
    </source>
</evidence>
<dbReference type="Gene3D" id="3.30.40.10">
    <property type="entry name" value="Zinc/RING finger domain, C3HC4 (zinc finger)"/>
    <property type="match status" value="2"/>
</dbReference>
<evidence type="ECO:0000313" key="15">
    <source>
        <dbReference type="EMBL" id="SPO31613.1"/>
    </source>
</evidence>
<dbReference type="Pfam" id="PF00855">
    <property type="entry name" value="PWWP"/>
    <property type="match status" value="1"/>
</dbReference>
<feature type="domain" description="Bromo" evidence="11">
    <location>
        <begin position="555"/>
        <end position="625"/>
    </location>
</feature>
<dbReference type="Pfam" id="PF13831">
    <property type="entry name" value="PHD_2"/>
    <property type="match status" value="1"/>
</dbReference>
<dbReference type="SUPFAM" id="SSF47370">
    <property type="entry name" value="Bromodomain"/>
    <property type="match status" value="1"/>
</dbReference>
<feature type="region of interest" description="Disordered" evidence="10">
    <location>
        <begin position="775"/>
        <end position="902"/>
    </location>
</feature>
<dbReference type="InterPro" id="IPR001487">
    <property type="entry name" value="Bromodomain"/>
</dbReference>
<dbReference type="InterPro" id="IPR019542">
    <property type="entry name" value="Enhancer_polycomb-like_N"/>
</dbReference>